<dbReference type="RefSeq" id="WP_344836335.1">
    <property type="nucleotide sequence ID" value="NZ_BAAAUV010000025.1"/>
</dbReference>
<accession>A0ABP6QK57</accession>
<evidence type="ECO:0000313" key="6">
    <source>
        <dbReference type="EMBL" id="GAA3233900.1"/>
    </source>
</evidence>
<feature type="DNA-binding region" description="H-T-H motif" evidence="4">
    <location>
        <begin position="34"/>
        <end position="53"/>
    </location>
</feature>
<dbReference type="Pfam" id="PF16925">
    <property type="entry name" value="TetR_C_13"/>
    <property type="match status" value="1"/>
</dbReference>
<evidence type="ECO:0000256" key="1">
    <source>
        <dbReference type="ARBA" id="ARBA00023015"/>
    </source>
</evidence>
<dbReference type="EMBL" id="BAAAUV010000025">
    <property type="protein sequence ID" value="GAA3233900.1"/>
    <property type="molecule type" value="Genomic_DNA"/>
</dbReference>
<dbReference type="SUPFAM" id="SSF48498">
    <property type="entry name" value="Tetracyclin repressor-like, C-terminal domain"/>
    <property type="match status" value="1"/>
</dbReference>
<comment type="caution">
    <text evidence="6">The sequence shown here is derived from an EMBL/GenBank/DDBJ whole genome shotgun (WGS) entry which is preliminary data.</text>
</comment>
<dbReference type="PANTHER" id="PTHR47506:SF6">
    <property type="entry name" value="HTH-TYPE TRANSCRIPTIONAL REPRESSOR NEMR"/>
    <property type="match status" value="1"/>
</dbReference>
<name>A0ABP6QK57_9ACTN</name>
<reference evidence="7" key="1">
    <citation type="journal article" date="2019" name="Int. J. Syst. Evol. Microbiol.">
        <title>The Global Catalogue of Microorganisms (GCM) 10K type strain sequencing project: providing services to taxonomists for standard genome sequencing and annotation.</title>
        <authorList>
            <consortium name="The Broad Institute Genomics Platform"/>
            <consortium name="The Broad Institute Genome Sequencing Center for Infectious Disease"/>
            <person name="Wu L."/>
            <person name="Ma J."/>
        </authorList>
    </citation>
    <scope>NUCLEOTIDE SEQUENCE [LARGE SCALE GENOMIC DNA]</scope>
    <source>
        <strain evidence="7">JCM 9377</strain>
    </source>
</reference>
<organism evidence="6 7">
    <name type="scientific">Actinocorallia longicatena</name>
    <dbReference type="NCBI Taxonomy" id="111803"/>
    <lineage>
        <taxon>Bacteria</taxon>
        <taxon>Bacillati</taxon>
        <taxon>Actinomycetota</taxon>
        <taxon>Actinomycetes</taxon>
        <taxon>Streptosporangiales</taxon>
        <taxon>Thermomonosporaceae</taxon>
        <taxon>Actinocorallia</taxon>
    </lineage>
</organism>
<dbReference type="PANTHER" id="PTHR47506">
    <property type="entry name" value="TRANSCRIPTIONAL REGULATORY PROTEIN"/>
    <property type="match status" value="1"/>
</dbReference>
<dbReference type="InterPro" id="IPR001647">
    <property type="entry name" value="HTH_TetR"/>
</dbReference>
<dbReference type="InterPro" id="IPR011075">
    <property type="entry name" value="TetR_C"/>
</dbReference>
<evidence type="ECO:0000256" key="2">
    <source>
        <dbReference type="ARBA" id="ARBA00023125"/>
    </source>
</evidence>
<evidence type="ECO:0000256" key="4">
    <source>
        <dbReference type="PROSITE-ProRule" id="PRU00335"/>
    </source>
</evidence>
<proteinExistence type="predicted"/>
<dbReference type="Gene3D" id="1.10.10.60">
    <property type="entry name" value="Homeodomain-like"/>
    <property type="match status" value="1"/>
</dbReference>
<dbReference type="InterPro" id="IPR009057">
    <property type="entry name" value="Homeodomain-like_sf"/>
</dbReference>
<evidence type="ECO:0000256" key="3">
    <source>
        <dbReference type="ARBA" id="ARBA00023163"/>
    </source>
</evidence>
<dbReference type="Proteomes" id="UP001501237">
    <property type="component" value="Unassembled WGS sequence"/>
</dbReference>
<evidence type="ECO:0000313" key="7">
    <source>
        <dbReference type="Proteomes" id="UP001501237"/>
    </source>
</evidence>
<keyword evidence="1" id="KW-0805">Transcription regulation</keyword>
<keyword evidence="7" id="KW-1185">Reference proteome</keyword>
<keyword evidence="3" id="KW-0804">Transcription</keyword>
<sequence>MSPRKSVLETAATRTRILDLALETATSTGLEALTIGTLAAELGMSKAGVIGHFGTKETLQVAVVETAVERFRQRVTTRAADAAPGTERLLRAHTEWFAFMTEKHAGCFLTAAASEFDARPGPVRDAILGALAAWSGYVRAELETATASGALPRGTDLDQLAFDLTGAVLATDQAIRVHGDPRAPARGLRALARLLGGGPAPRSQDLGHPDVLDAGL</sequence>
<gene>
    <name evidence="6" type="ORF">GCM10010468_66730</name>
</gene>
<protein>
    <submittedName>
        <fullName evidence="6">TetR/AcrR family transcriptional regulator</fullName>
    </submittedName>
</protein>
<dbReference type="Gene3D" id="1.10.357.10">
    <property type="entry name" value="Tetracycline Repressor, domain 2"/>
    <property type="match status" value="1"/>
</dbReference>
<dbReference type="Pfam" id="PF00440">
    <property type="entry name" value="TetR_N"/>
    <property type="match status" value="1"/>
</dbReference>
<evidence type="ECO:0000259" key="5">
    <source>
        <dbReference type="PROSITE" id="PS50977"/>
    </source>
</evidence>
<dbReference type="PROSITE" id="PS50977">
    <property type="entry name" value="HTH_TETR_2"/>
    <property type="match status" value="1"/>
</dbReference>
<keyword evidence="2 4" id="KW-0238">DNA-binding</keyword>
<dbReference type="SUPFAM" id="SSF46689">
    <property type="entry name" value="Homeodomain-like"/>
    <property type="match status" value="1"/>
</dbReference>
<dbReference type="InterPro" id="IPR036271">
    <property type="entry name" value="Tet_transcr_reg_TetR-rel_C_sf"/>
</dbReference>
<feature type="domain" description="HTH tetR-type" evidence="5">
    <location>
        <begin position="11"/>
        <end position="71"/>
    </location>
</feature>